<dbReference type="GeneID" id="95361175"/>
<evidence type="ECO:0000313" key="2">
    <source>
        <dbReference type="Proteomes" id="UP000017052"/>
    </source>
</evidence>
<protein>
    <submittedName>
        <fullName evidence="1">Uncharacterized protein</fullName>
    </submittedName>
</protein>
<name>U2Q5H8_9ACTN</name>
<sequence>MFHVEQGLHGVTYRRDVPELGADARPGGRLGQDGLEFFLPGASEFRRVLVPGMAGQHRAHPGGLPLGQPFLHGPLRALNHFSDDIHINATGGVQNRFCFHPNQHTIVGTLLPPDQDGCFFRGDPDLHVPIISGTAQEIHEKYGFVSCQPYEAMRFIHGV</sequence>
<dbReference type="EMBL" id="ACVN02000273">
    <property type="protein sequence ID" value="ERK51621.1"/>
    <property type="molecule type" value="Genomic_DNA"/>
</dbReference>
<dbReference type="Proteomes" id="UP000017052">
    <property type="component" value="Unassembled WGS sequence"/>
</dbReference>
<accession>U2Q5H8</accession>
<evidence type="ECO:0000313" key="1">
    <source>
        <dbReference type="EMBL" id="ERK51621.1"/>
    </source>
</evidence>
<organism evidence="1 2">
    <name type="scientific">Propionibacterium acidifaciens F0233</name>
    <dbReference type="NCBI Taxonomy" id="553198"/>
    <lineage>
        <taxon>Bacteria</taxon>
        <taxon>Bacillati</taxon>
        <taxon>Actinomycetota</taxon>
        <taxon>Actinomycetes</taxon>
        <taxon>Propionibacteriales</taxon>
        <taxon>Propionibacteriaceae</taxon>
        <taxon>Propionibacterium</taxon>
    </lineage>
</organism>
<dbReference type="RefSeq" id="WP_021798455.1">
    <property type="nucleotide sequence ID" value="NZ_ACVN02000273.1"/>
</dbReference>
<keyword evidence="2" id="KW-1185">Reference proteome</keyword>
<dbReference type="AlphaFoldDB" id="U2Q5H8"/>
<reference evidence="1" key="1">
    <citation type="submission" date="2013-08" db="EMBL/GenBank/DDBJ databases">
        <authorList>
            <person name="Durkin A.S."/>
            <person name="Haft D.R."/>
            <person name="McCorrison J."/>
            <person name="Torralba M."/>
            <person name="Gillis M."/>
            <person name="Haft D.H."/>
            <person name="Methe B."/>
            <person name="Sutton G."/>
            <person name="Nelson K.E."/>
        </authorList>
    </citation>
    <scope>NUCLEOTIDE SEQUENCE [LARGE SCALE GENOMIC DNA]</scope>
    <source>
        <strain evidence="1">F0233</strain>
    </source>
</reference>
<comment type="caution">
    <text evidence="1">The sequence shown here is derived from an EMBL/GenBank/DDBJ whole genome shotgun (WGS) entry which is preliminary data.</text>
</comment>
<proteinExistence type="predicted"/>
<gene>
    <name evidence="1" type="ORF">HMPREF0682_1160</name>
</gene>